<keyword evidence="1" id="KW-0812">Transmembrane</keyword>
<dbReference type="KEGG" id="ksk:KSE_64450"/>
<dbReference type="PATRIC" id="fig|452652.3.peg.6467"/>
<dbReference type="RefSeq" id="WP_014139500.1">
    <property type="nucleotide sequence ID" value="NC_016109.1"/>
</dbReference>
<proteinExistence type="predicted"/>
<feature type="transmembrane region" description="Helical" evidence="1">
    <location>
        <begin position="6"/>
        <end position="29"/>
    </location>
</feature>
<evidence type="ECO:0008006" key="4">
    <source>
        <dbReference type="Google" id="ProtNLM"/>
    </source>
</evidence>
<dbReference type="EMBL" id="AP010968">
    <property type="protein sequence ID" value="BAJ32204.1"/>
    <property type="molecule type" value="Genomic_DNA"/>
</dbReference>
<name>E4N220_KITSK</name>
<dbReference type="AlphaFoldDB" id="E4N220"/>
<sequence length="155" mass="16571">MAYTAMLVAAGVTGTAGTALLAAGVPAVLRRGRRWAAEGVTARARCLRTFVRPARDNRRAQRRAIVEFHTPDGAAHRAQLAARHLVEGDVVAIRYRPRRPSRVLRADESVGTTGLLIVTVLLAAGLFTAFAVTLHKGLEPDPPPAGTIGWHLQGQ</sequence>
<feature type="transmembrane region" description="Helical" evidence="1">
    <location>
        <begin position="109"/>
        <end position="134"/>
    </location>
</feature>
<keyword evidence="1" id="KW-1133">Transmembrane helix</keyword>
<dbReference type="HOGENOM" id="CLU_1693168_0_0_11"/>
<protein>
    <recommendedName>
        <fullName evidence="4">DUF3592 domain-containing protein</fullName>
    </recommendedName>
</protein>
<keyword evidence="1" id="KW-0472">Membrane</keyword>
<evidence type="ECO:0000313" key="3">
    <source>
        <dbReference type="Proteomes" id="UP000007076"/>
    </source>
</evidence>
<dbReference type="Proteomes" id="UP000007076">
    <property type="component" value="Chromosome"/>
</dbReference>
<accession>E4N220</accession>
<evidence type="ECO:0000256" key="1">
    <source>
        <dbReference type="SAM" id="Phobius"/>
    </source>
</evidence>
<reference evidence="2 3" key="1">
    <citation type="journal article" date="2010" name="DNA Res.">
        <title>Genome sequence of Kitasatospora setae NBRC 14216T: an evolutionary snapshot of the family Streptomycetaceae.</title>
        <authorList>
            <person name="Ichikawa N."/>
            <person name="Oguchi A."/>
            <person name="Ikeda H."/>
            <person name="Ishikawa J."/>
            <person name="Kitani S."/>
            <person name="Watanabe Y."/>
            <person name="Nakamura S."/>
            <person name="Katano Y."/>
            <person name="Kishi E."/>
            <person name="Sasagawa M."/>
            <person name="Ankai A."/>
            <person name="Fukui S."/>
            <person name="Hashimoto Y."/>
            <person name="Kamata S."/>
            <person name="Otoguro M."/>
            <person name="Tanikawa S."/>
            <person name="Nihira T."/>
            <person name="Horinouchi S."/>
            <person name="Ohnishi Y."/>
            <person name="Hayakawa M."/>
            <person name="Kuzuyama T."/>
            <person name="Arisawa A."/>
            <person name="Nomoto F."/>
            <person name="Miura H."/>
            <person name="Takahashi Y."/>
            <person name="Fujita N."/>
        </authorList>
    </citation>
    <scope>NUCLEOTIDE SEQUENCE [LARGE SCALE GENOMIC DNA]</scope>
    <source>
        <strain evidence="3">ATCC 33774 / DSM 43861 / JCM 3304 / KCC A-0304 / NBRC 14216 / KM-6054</strain>
    </source>
</reference>
<keyword evidence="3" id="KW-1185">Reference proteome</keyword>
<evidence type="ECO:0000313" key="2">
    <source>
        <dbReference type="EMBL" id="BAJ32204.1"/>
    </source>
</evidence>
<gene>
    <name evidence="2" type="ordered locus">KSE_64450</name>
</gene>
<organism evidence="2 3">
    <name type="scientific">Kitasatospora setae (strain ATCC 33774 / DSM 43861 / JCM 3304 / KCC A-0304 / NBRC 14216 / KM-6054)</name>
    <name type="common">Streptomyces setae</name>
    <dbReference type="NCBI Taxonomy" id="452652"/>
    <lineage>
        <taxon>Bacteria</taxon>
        <taxon>Bacillati</taxon>
        <taxon>Actinomycetota</taxon>
        <taxon>Actinomycetes</taxon>
        <taxon>Kitasatosporales</taxon>
        <taxon>Streptomycetaceae</taxon>
        <taxon>Kitasatospora</taxon>
    </lineage>
</organism>